<proteinExistence type="predicted"/>
<dbReference type="Proteomes" id="UP001174936">
    <property type="component" value="Unassembled WGS sequence"/>
</dbReference>
<feature type="domain" description="DUF8212" evidence="2">
    <location>
        <begin position="228"/>
        <end position="252"/>
    </location>
</feature>
<dbReference type="PANTHER" id="PTHR10622:SF12">
    <property type="entry name" value="HET DOMAIN-CONTAINING PROTEIN"/>
    <property type="match status" value="1"/>
</dbReference>
<dbReference type="EMBL" id="JAULSV010000001">
    <property type="protein sequence ID" value="KAK0658042.1"/>
    <property type="molecule type" value="Genomic_DNA"/>
</dbReference>
<evidence type="ECO:0000313" key="3">
    <source>
        <dbReference type="EMBL" id="KAK0658042.1"/>
    </source>
</evidence>
<comment type="caution">
    <text evidence="3">The sequence shown here is derived from an EMBL/GenBank/DDBJ whole genome shotgun (WGS) entry which is preliminary data.</text>
</comment>
<dbReference type="InterPro" id="IPR058525">
    <property type="entry name" value="DUF8212"/>
</dbReference>
<reference evidence="3" key="1">
    <citation type="submission" date="2023-06" db="EMBL/GenBank/DDBJ databases">
        <title>Genome-scale phylogeny and comparative genomics of the fungal order Sordariales.</title>
        <authorList>
            <consortium name="Lawrence Berkeley National Laboratory"/>
            <person name="Hensen N."/>
            <person name="Bonometti L."/>
            <person name="Westerberg I."/>
            <person name="Brannstrom I.O."/>
            <person name="Guillou S."/>
            <person name="Cros-Aarteil S."/>
            <person name="Calhoun S."/>
            <person name="Haridas S."/>
            <person name="Kuo A."/>
            <person name="Mondo S."/>
            <person name="Pangilinan J."/>
            <person name="Riley R."/>
            <person name="Labutti K."/>
            <person name="Andreopoulos B."/>
            <person name="Lipzen A."/>
            <person name="Chen C."/>
            <person name="Yanf M."/>
            <person name="Daum C."/>
            <person name="Ng V."/>
            <person name="Clum A."/>
            <person name="Steindorff A."/>
            <person name="Ohm R."/>
            <person name="Martin F."/>
            <person name="Silar P."/>
            <person name="Natvig D."/>
            <person name="Lalanne C."/>
            <person name="Gautier V."/>
            <person name="Ament-Velasquez S.L."/>
            <person name="Kruys A."/>
            <person name="Hutchinson M.I."/>
            <person name="Powell A.J."/>
            <person name="Barry K."/>
            <person name="Miller A.N."/>
            <person name="Grigoriev I.V."/>
            <person name="Debuchy R."/>
            <person name="Gladieux P."/>
            <person name="Thoren M.H."/>
            <person name="Johannesson H."/>
        </authorList>
    </citation>
    <scope>NUCLEOTIDE SEQUENCE</scope>
    <source>
        <strain evidence="3">SMH2532-1</strain>
    </source>
</reference>
<gene>
    <name evidence="3" type="ORF">B0T16DRAFT_434336</name>
</gene>
<evidence type="ECO:0000259" key="2">
    <source>
        <dbReference type="Pfam" id="PF26640"/>
    </source>
</evidence>
<name>A0AA40D184_9PEZI</name>
<accession>A0AA40D184</accession>
<protein>
    <submittedName>
        <fullName evidence="3">Heterokaryon incompatibility protein-domain-containing protein</fullName>
    </submittedName>
</protein>
<organism evidence="3 4">
    <name type="scientific">Cercophora newfieldiana</name>
    <dbReference type="NCBI Taxonomy" id="92897"/>
    <lineage>
        <taxon>Eukaryota</taxon>
        <taxon>Fungi</taxon>
        <taxon>Dikarya</taxon>
        <taxon>Ascomycota</taxon>
        <taxon>Pezizomycotina</taxon>
        <taxon>Sordariomycetes</taxon>
        <taxon>Sordariomycetidae</taxon>
        <taxon>Sordariales</taxon>
        <taxon>Lasiosphaeriaceae</taxon>
        <taxon>Cercophora</taxon>
    </lineage>
</organism>
<sequence>MRLIHTKTREIVEFVGSQTPEYGILSHTWEAGEATFQDAERMSSGNTLRLRVGSGSTQGFDKIRNVCEIARRDQLEWIWVDTCCIDKSSSSELTEAINSMFEWYASARICYAFLADLSPTDSNNHIPRCRWFTRGWTLQELIAPSTLKFYDKTWQYRGSKQDLSGLIQEATHVNEDVLHGRIPLRALPVGQRMSWAAGRQTTRPEDIAYCLLGLFDVNMPLIYGEGSKAFVRLQEEIIRQTNDLSVFLWRAKPSDSRQYRGIFAESPDEFVSASNIRKLVASGLESQEAHTCWSGFKRFSTSTRNPFPLPPDLHVSEPA</sequence>
<dbReference type="AlphaFoldDB" id="A0AA40D184"/>
<dbReference type="InterPro" id="IPR010730">
    <property type="entry name" value="HET"/>
</dbReference>
<evidence type="ECO:0000259" key="1">
    <source>
        <dbReference type="Pfam" id="PF06985"/>
    </source>
</evidence>
<dbReference type="Pfam" id="PF26640">
    <property type="entry name" value="DUF8212"/>
    <property type="match status" value="1"/>
</dbReference>
<dbReference type="PANTHER" id="PTHR10622">
    <property type="entry name" value="HET DOMAIN-CONTAINING PROTEIN"/>
    <property type="match status" value="1"/>
</dbReference>
<evidence type="ECO:0000313" key="4">
    <source>
        <dbReference type="Proteomes" id="UP001174936"/>
    </source>
</evidence>
<dbReference type="Pfam" id="PF06985">
    <property type="entry name" value="HET"/>
    <property type="match status" value="1"/>
</dbReference>
<keyword evidence="4" id="KW-1185">Reference proteome</keyword>
<feature type="domain" description="Heterokaryon incompatibility" evidence="1">
    <location>
        <begin position="22"/>
        <end position="119"/>
    </location>
</feature>